<dbReference type="InterPro" id="IPR002575">
    <property type="entry name" value="Aminoglycoside_PTrfase"/>
</dbReference>
<comment type="caution">
    <text evidence="2">The sequence shown here is derived from an EMBL/GenBank/DDBJ whole genome shotgun (WGS) entry which is preliminary data.</text>
</comment>
<dbReference type="Gene3D" id="3.90.1200.10">
    <property type="match status" value="1"/>
</dbReference>
<dbReference type="SUPFAM" id="SSF56112">
    <property type="entry name" value="Protein kinase-like (PK-like)"/>
    <property type="match status" value="1"/>
</dbReference>
<protein>
    <recommendedName>
        <fullName evidence="1">Aminoglycoside phosphotransferase domain-containing protein</fullName>
    </recommendedName>
</protein>
<name>A0A429Y4F5_9BACI</name>
<gene>
    <name evidence="2" type="ORF">D4T97_005955</name>
</gene>
<dbReference type="Proteomes" id="UP000287156">
    <property type="component" value="Unassembled WGS sequence"/>
</dbReference>
<organism evidence="2 3">
    <name type="scientific">Siminovitchia acidinfaciens</name>
    <dbReference type="NCBI Taxonomy" id="2321395"/>
    <lineage>
        <taxon>Bacteria</taxon>
        <taxon>Bacillati</taxon>
        <taxon>Bacillota</taxon>
        <taxon>Bacilli</taxon>
        <taxon>Bacillales</taxon>
        <taxon>Bacillaceae</taxon>
        <taxon>Siminovitchia</taxon>
    </lineage>
</organism>
<proteinExistence type="predicted"/>
<dbReference type="AlphaFoldDB" id="A0A429Y4F5"/>
<evidence type="ECO:0000313" key="3">
    <source>
        <dbReference type="Proteomes" id="UP000287156"/>
    </source>
</evidence>
<dbReference type="RefSeq" id="WP_126048690.1">
    <property type="nucleotide sequence ID" value="NZ_QYTV02000002.1"/>
</dbReference>
<dbReference type="Pfam" id="PF01636">
    <property type="entry name" value="APH"/>
    <property type="match status" value="1"/>
</dbReference>
<evidence type="ECO:0000259" key="1">
    <source>
        <dbReference type="Pfam" id="PF01636"/>
    </source>
</evidence>
<dbReference type="InterPro" id="IPR011009">
    <property type="entry name" value="Kinase-like_dom_sf"/>
</dbReference>
<dbReference type="OrthoDB" id="2548845at2"/>
<sequence>MIVWKSKIIENWGKWSLANKIPIKPTRPLKEEDIGSIKEGSTRSVWMIDVPTSSGTFPVILKLYNGSKTFLKYYEWNVYKNLKDTRVSEFMPYFYDIQIDAENLEVWIFTEYLNVFGEKPKFKPADLYNITSSLARLHAKTFEHQPVAELIRRTVPEFQTERRNERLENIKGYLQQAKEDDFLKKVIEQYCPEIYELVERDLDFPEVIQSGKCLTHGDLHLGNICYDGQTIKFIDFGVATFSPCWLDVVKLVETILDNRFEEKEREIRDKCIRIYLDQMQQRGISFSEDPNRLYRMAYLMRVLEKELRRNLQATLRGKRPFVSQLVLKKISLFSNELHLI</sequence>
<keyword evidence="3" id="KW-1185">Reference proteome</keyword>
<evidence type="ECO:0000313" key="2">
    <source>
        <dbReference type="EMBL" id="RST76314.1"/>
    </source>
</evidence>
<accession>A0A429Y4F5</accession>
<dbReference type="EMBL" id="QYTV02000002">
    <property type="protein sequence ID" value="RST76314.1"/>
    <property type="molecule type" value="Genomic_DNA"/>
</dbReference>
<reference evidence="2" key="1">
    <citation type="submission" date="2018-12" db="EMBL/GenBank/DDBJ databases">
        <authorList>
            <person name="Sun L."/>
            <person name="Chen Z."/>
        </authorList>
    </citation>
    <scope>NUCLEOTIDE SEQUENCE [LARGE SCALE GENOMIC DNA]</scope>
    <source>
        <strain evidence="2">3-2-2</strain>
    </source>
</reference>
<feature type="domain" description="Aminoglycoside phosphotransferase" evidence="1">
    <location>
        <begin position="133"/>
        <end position="265"/>
    </location>
</feature>